<reference evidence="1" key="1">
    <citation type="submission" date="2015-12" db="EMBL/GenBank/DDBJ databases">
        <title>Gene expression during late stages of embryo sac development: a critical building block for successful pollen-pistil interactions.</title>
        <authorList>
            <person name="Liu Y."/>
            <person name="Joly V."/>
            <person name="Sabar M."/>
            <person name="Matton D.P."/>
        </authorList>
    </citation>
    <scope>NUCLEOTIDE SEQUENCE</scope>
</reference>
<evidence type="ECO:0000313" key="1">
    <source>
        <dbReference type="EMBL" id="JAP12224.1"/>
    </source>
</evidence>
<organism evidence="1">
    <name type="scientific">Solanum chacoense</name>
    <name type="common">Chaco potato</name>
    <dbReference type="NCBI Taxonomy" id="4108"/>
    <lineage>
        <taxon>Eukaryota</taxon>
        <taxon>Viridiplantae</taxon>
        <taxon>Streptophyta</taxon>
        <taxon>Embryophyta</taxon>
        <taxon>Tracheophyta</taxon>
        <taxon>Spermatophyta</taxon>
        <taxon>Magnoliopsida</taxon>
        <taxon>eudicotyledons</taxon>
        <taxon>Gunneridae</taxon>
        <taxon>Pentapetalae</taxon>
        <taxon>asterids</taxon>
        <taxon>lamiids</taxon>
        <taxon>Solanales</taxon>
        <taxon>Solanaceae</taxon>
        <taxon>Solanoideae</taxon>
        <taxon>Solaneae</taxon>
        <taxon>Solanum</taxon>
    </lineage>
</organism>
<dbReference type="EMBL" id="GEDG01029943">
    <property type="protein sequence ID" value="JAP12224.1"/>
    <property type="molecule type" value="Transcribed_RNA"/>
</dbReference>
<dbReference type="AlphaFoldDB" id="A0A0V0GXQ7"/>
<sequence length="88" mass="10185">MSHCYKAHRLWKTSNRRRKNDDTLKYFAHDLEPQKTILFPNAGFHTTPKTKMKKEKQASPSFSCPSFPLLHPTRHSQCASACHEQLCG</sequence>
<accession>A0A0V0GXQ7</accession>
<name>A0A0V0GXQ7_SOLCH</name>
<protein>
    <submittedName>
        <fullName evidence="1">Putative ovule protein</fullName>
    </submittedName>
</protein>
<proteinExistence type="predicted"/>